<dbReference type="Proteomes" id="UP000886501">
    <property type="component" value="Unassembled WGS sequence"/>
</dbReference>
<evidence type="ECO:0000313" key="2">
    <source>
        <dbReference type="Proteomes" id="UP000886501"/>
    </source>
</evidence>
<organism evidence="1 2">
    <name type="scientific">Thelephora ganbajun</name>
    <name type="common">Ganba fungus</name>
    <dbReference type="NCBI Taxonomy" id="370292"/>
    <lineage>
        <taxon>Eukaryota</taxon>
        <taxon>Fungi</taxon>
        <taxon>Dikarya</taxon>
        <taxon>Basidiomycota</taxon>
        <taxon>Agaricomycotina</taxon>
        <taxon>Agaricomycetes</taxon>
        <taxon>Thelephorales</taxon>
        <taxon>Thelephoraceae</taxon>
        <taxon>Thelephora</taxon>
    </lineage>
</organism>
<accession>A0ACB6Z5Z1</accession>
<gene>
    <name evidence="1" type="ORF">BDM02DRAFT_819036</name>
</gene>
<evidence type="ECO:0000313" key="1">
    <source>
        <dbReference type="EMBL" id="KAF9644947.1"/>
    </source>
</evidence>
<name>A0ACB6Z5Z1_THEGA</name>
<protein>
    <submittedName>
        <fullName evidence="1">Uncharacterized protein</fullName>
    </submittedName>
</protein>
<dbReference type="EMBL" id="MU118111">
    <property type="protein sequence ID" value="KAF9644947.1"/>
    <property type="molecule type" value="Genomic_DNA"/>
</dbReference>
<comment type="caution">
    <text evidence="1">The sequence shown here is derived from an EMBL/GenBank/DDBJ whole genome shotgun (WGS) entry which is preliminary data.</text>
</comment>
<keyword evidence="2" id="KW-1185">Reference proteome</keyword>
<proteinExistence type="predicted"/>
<reference evidence="1" key="1">
    <citation type="submission" date="2019-10" db="EMBL/GenBank/DDBJ databases">
        <authorList>
            <consortium name="DOE Joint Genome Institute"/>
            <person name="Kuo A."/>
            <person name="Miyauchi S."/>
            <person name="Kiss E."/>
            <person name="Drula E."/>
            <person name="Kohler A."/>
            <person name="Sanchez-Garcia M."/>
            <person name="Andreopoulos B."/>
            <person name="Barry K.W."/>
            <person name="Bonito G."/>
            <person name="Buee M."/>
            <person name="Carver A."/>
            <person name="Chen C."/>
            <person name="Cichocki N."/>
            <person name="Clum A."/>
            <person name="Culley D."/>
            <person name="Crous P.W."/>
            <person name="Fauchery L."/>
            <person name="Girlanda M."/>
            <person name="Hayes R."/>
            <person name="Keri Z."/>
            <person name="Labutti K."/>
            <person name="Lipzen A."/>
            <person name="Lombard V."/>
            <person name="Magnuson J."/>
            <person name="Maillard F."/>
            <person name="Morin E."/>
            <person name="Murat C."/>
            <person name="Nolan M."/>
            <person name="Ohm R."/>
            <person name="Pangilinan J."/>
            <person name="Pereira M."/>
            <person name="Perotto S."/>
            <person name="Peter M."/>
            <person name="Riley R."/>
            <person name="Sitrit Y."/>
            <person name="Stielow B."/>
            <person name="Szollosi G."/>
            <person name="Zifcakova L."/>
            <person name="Stursova M."/>
            <person name="Spatafora J.W."/>
            <person name="Tedersoo L."/>
            <person name="Vaario L.-M."/>
            <person name="Yamada A."/>
            <person name="Yan M."/>
            <person name="Wang P."/>
            <person name="Xu J."/>
            <person name="Bruns T."/>
            <person name="Baldrian P."/>
            <person name="Vilgalys R."/>
            <person name="Henrissat B."/>
            <person name="Grigoriev I.V."/>
            <person name="Hibbett D."/>
            <person name="Nagy L.G."/>
            <person name="Martin F.M."/>
        </authorList>
    </citation>
    <scope>NUCLEOTIDE SEQUENCE</scope>
    <source>
        <strain evidence="1">P2</strain>
    </source>
</reference>
<sequence length="126" mass="13409">MTRMFVLPLAHLPTIGTGPGSSPPNSSTSLDDKSSYVSPSLSPCLGPPTPRDAPSVPISEESSGSSLSKTSEGSLSPLLMGGMRPLHLQPHQLHLKRQFVVRRYPWSSAVKPSCRPSSSPFSANRT</sequence>
<reference evidence="1" key="2">
    <citation type="journal article" date="2020" name="Nat. Commun.">
        <title>Large-scale genome sequencing of mycorrhizal fungi provides insights into the early evolution of symbiotic traits.</title>
        <authorList>
            <person name="Miyauchi S."/>
            <person name="Kiss E."/>
            <person name="Kuo A."/>
            <person name="Drula E."/>
            <person name="Kohler A."/>
            <person name="Sanchez-Garcia M."/>
            <person name="Morin E."/>
            <person name="Andreopoulos B."/>
            <person name="Barry K.W."/>
            <person name="Bonito G."/>
            <person name="Buee M."/>
            <person name="Carver A."/>
            <person name="Chen C."/>
            <person name="Cichocki N."/>
            <person name="Clum A."/>
            <person name="Culley D."/>
            <person name="Crous P.W."/>
            <person name="Fauchery L."/>
            <person name="Girlanda M."/>
            <person name="Hayes R.D."/>
            <person name="Keri Z."/>
            <person name="LaButti K."/>
            <person name="Lipzen A."/>
            <person name="Lombard V."/>
            <person name="Magnuson J."/>
            <person name="Maillard F."/>
            <person name="Murat C."/>
            <person name="Nolan M."/>
            <person name="Ohm R.A."/>
            <person name="Pangilinan J."/>
            <person name="Pereira M.F."/>
            <person name="Perotto S."/>
            <person name="Peter M."/>
            <person name="Pfister S."/>
            <person name="Riley R."/>
            <person name="Sitrit Y."/>
            <person name="Stielow J.B."/>
            <person name="Szollosi G."/>
            <person name="Zifcakova L."/>
            <person name="Stursova M."/>
            <person name="Spatafora J.W."/>
            <person name="Tedersoo L."/>
            <person name="Vaario L.M."/>
            <person name="Yamada A."/>
            <person name="Yan M."/>
            <person name="Wang P."/>
            <person name="Xu J."/>
            <person name="Bruns T."/>
            <person name="Baldrian P."/>
            <person name="Vilgalys R."/>
            <person name="Dunand C."/>
            <person name="Henrissat B."/>
            <person name="Grigoriev I.V."/>
            <person name="Hibbett D."/>
            <person name="Nagy L.G."/>
            <person name="Martin F.M."/>
        </authorList>
    </citation>
    <scope>NUCLEOTIDE SEQUENCE</scope>
    <source>
        <strain evidence="1">P2</strain>
    </source>
</reference>